<reference evidence="2" key="1">
    <citation type="journal article" date="2021" name="Proc. Natl. Acad. Sci. U.S.A.">
        <title>A Catalog of Tens of Thousands of Viruses from Human Metagenomes Reveals Hidden Associations with Chronic Diseases.</title>
        <authorList>
            <person name="Tisza M.J."/>
            <person name="Buck C.B."/>
        </authorList>
    </citation>
    <scope>NUCLEOTIDE SEQUENCE</scope>
    <source>
        <strain evidence="2">CtIi724</strain>
    </source>
</reference>
<dbReference type="GO" id="GO:0004622">
    <property type="term" value="F:phosphatidylcholine lysophospholipase activity"/>
    <property type="evidence" value="ECO:0007669"/>
    <property type="project" value="TreeGrafter"/>
</dbReference>
<dbReference type="InterPro" id="IPR013830">
    <property type="entry name" value="SGNH_hydro"/>
</dbReference>
<dbReference type="Pfam" id="PF13472">
    <property type="entry name" value="Lipase_GDSL_2"/>
    <property type="match status" value="1"/>
</dbReference>
<evidence type="ECO:0000313" key="2">
    <source>
        <dbReference type="EMBL" id="DAF53571.1"/>
    </source>
</evidence>
<name>A0A8S5SRX9_9CAUD</name>
<dbReference type="EMBL" id="BK032658">
    <property type="protein sequence ID" value="DAF53571.1"/>
    <property type="molecule type" value="Genomic_DNA"/>
</dbReference>
<dbReference type="PANTHER" id="PTHR30383:SF5">
    <property type="entry name" value="SGNH HYDROLASE-TYPE ESTERASE DOMAIN-CONTAINING PROTEIN"/>
    <property type="match status" value="1"/>
</dbReference>
<protein>
    <submittedName>
        <fullName evidence="2">Hydrolase</fullName>
    </submittedName>
</protein>
<dbReference type="InterPro" id="IPR051532">
    <property type="entry name" value="Ester_Hydrolysis_Enzymes"/>
</dbReference>
<dbReference type="Gene3D" id="3.40.50.1110">
    <property type="entry name" value="SGNH hydrolase"/>
    <property type="match status" value="1"/>
</dbReference>
<dbReference type="CDD" id="cd00229">
    <property type="entry name" value="SGNH_hydrolase"/>
    <property type="match status" value="1"/>
</dbReference>
<evidence type="ECO:0000259" key="1">
    <source>
        <dbReference type="Pfam" id="PF13472"/>
    </source>
</evidence>
<accession>A0A8S5SRX9</accession>
<proteinExistence type="predicted"/>
<dbReference type="PANTHER" id="PTHR30383">
    <property type="entry name" value="THIOESTERASE 1/PROTEASE 1/LYSOPHOSPHOLIPASE L1"/>
    <property type="match status" value="1"/>
</dbReference>
<organism evidence="2">
    <name type="scientific">Podoviridae sp. ctIi724</name>
    <dbReference type="NCBI Taxonomy" id="2827731"/>
    <lineage>
        <taxon>Viruses</taxon>
        <taxon>Duplodnaviria</taxon>
        <taxon>Heunggongvirae</taxon>
        <taxon>Uroviricota</taxon>
        <taxon>Caudoviricetes</taxon>
    </lineage>
</organism>
<feature type="domain" description="SGNH hydrolase-type esterase" evidence="1">
    <location>
        <begin position="446"/>
        <end position="652"/>
    </location>
</feature>
<dbReference type="SUPFAM" id="SSF52266">
    <property type="entry name" value="SGNH hydrolase"/>
    <property type="match status" value="1"/>
</dbReference>
<keyword evidence="2" id="KW-0378">Hydrolase</keyword>
<dbReference type="InterPro" id="IPR036514">
    <property type="entry name" value="SGNH_hydro_sf"/>
</dbReference>
<sequence>MPDINITVAHKVAVSDTSTIVCDNSDYTVHWTLDEEWSAYDTKTMRTIYMDGTYEDKVFSGSDIALPVCTVPGAVQIGLFAGNIRTSRVAILRALPSVRSAAGAPADPAPDVYDQLMELINGMGGADPDVIAKAVADYLAAHPIEETDPTVPEWAKAEITGATVGQIAKIAAVDESGAPTAWSPVDMPSGGSNVTITDDDVTAERAYAAAATPKVIGTNSVTPSGNTLKFIAAQDGTLSVGNALLLSYNYVNIALDNANGQPLYSVEPIESGFAISLNPNYTLGTHFANGRFAFPATISAGKTYTLRWYGRNSYIYLVKTVDGSMTAGQKLVSSSTSNGAHVAQFEADARYAGIRFAVDLSEGSPANITKITLAEGNTAAEYTPSAEVKQVNVTAGKSYYLSGVKNKSVSGLGTFYSAPDAVLTVNGVSPTGGDVKTYATTKTFVCLGDSIWTFGAGTGGIGTISDYAKLLCGGTWHNIATGGSTMANRPGNYAGDYDAFDFHALADCVASGDFSAPKAAASGLTTNIANVDAVTWADVDVITIAYGTNDLAFGGTLDNDNNLYDKATVCGALRYGIKTIAAAYPNIKFMVLGILYRNADSVDVKTISEWNDGLRKTAEMMGAEYVPMIGINVGNSGTYLYDGTHPNAVGKEAIAKCVAKHIINI</sequence>